<dbReference type="RefSeq" id="WP_202749535.1">
    <property type="nucleotide sequence ID" value="NZ_JAESWC010000008.1"/>
</dbReference>
<organism evidence="1 2">
    <name type="scientific">Clostridium rhizosphaerae</name>
    <dbReference type="NCBI Taxonomy" id="2803861"/>
    <lineage>
        <taxon>Bacteria</taxon>
        <taxon>Bacillati</taxon>
        <taxon>Bacillota</taxon>
        <taxon>Clostridia</taxon>
        <taxon>Eubacteriales</taxon>
        <taxon>Clostridiaceae</taxon>
        <taxon>Clostridium</taxon>
    </lineage>
</organism>
<reference evidence="1 2" key="1">
    <citation type="submission" date="2021-01" db="EMBL/GenBank/DDBJ databases">
        <title>Genome public.</title>
        <authorList>
            <person name="Liu C."/>
            <person name="Sun Q."/>
        </authorList>
    </citation>
    <scope>NUCLEOTIDE SEQUENCE [LARGE SCALE GENOMIC DNA]</scope>
    <source>
        <strain evidence="1 2">YIM B02515</strain>
    </source>
</reference>
<evidence type="ECO:0000313" key="2">
    <source>
        <dbReference type="Proteomes" id="UP000632377"/>
    </source>
</evidence>
<proteinExistence type="predicted"/>
<gene>
    <name evidence="1" type="ORF">JK636_13545</name>
</gene>
<dbReference type="Proteomes" id="UP000632377">
    <property type="component" value="Unassembled WGS sequence"/>
</dbReference>
<evidence type="ECO:0000313" key="1">
    <source>
        <dbReference type="EMBL" id="MBL4936782.1"/>
    </source>
</evidence>
<comment type="caution">
    <text evidence="1">The sequence shown here is derived from an EMBL/GenBank/DDBJ whole genome shotgun (WGS) entry which is preliminary data.</text>
</comment>
<accession>A0ABS1TBN9</accession>
<name>A0ABS1TBN9_9CLOT</name>
<protein>
    <submittedName>
        <fullName evidence="1">Uncharacterized protein</fullName>
    </submittedName>
</protein>
<dbReference type="EMBL" id="JAESWC010000008">
    <property type="protein sequence ID" value="MBL4936782.1"/>
    <property type="molecule type" value="Genomic_DNA"/>
</dbReference>
<keyword evidence="2" id="KW-1185">Reference proteome</keyword>
<sequence length="112" mass="12724">MSGRKLIETYYVDINNLADLLGKLVSSYRLLIGGADELNKIALARKEEIRDALKRSDKLGDIIDDLIVTLEKASCNYMEYCEIKSEIIKGKVNSNHILTEIDDEIKFDELKS</sequence>